<dbReference type="GO" id="GO:0010038">
    <property type="term" value="P:response to metal ion"/>
    <property type="evidence" value="ECO:0007669"/>
    <property type="project" value="InterPro"/>
</dbReference>
<dbReference type="PANTHER" id="PTHR23419:SF8">
    <property type="entry name" value="FI09726P"/>
    <property type="match status" value="1"/>
</dbReference>
<dbReference type="SUPFAM" id="SSF54913">
    <property type="entry name" value="GlnB-like"/>
    <property type="match status" value="1"/>
</dbReference>
<dbReference type="GO" id="GO:0005507">
    <property type="term" value="F:copper ion binding"/>
    <property type="evidence" value="ECO:0007669"/>
    <property type="project" value="TreeGrafter"/>
</dbReference>
<dbReference type="InterPro" id="IPR015867">
    <property type="entry name" value="N-reg_PII/ATP_PRibTrfase_C"/>
</dbReference>
<proteinExistence type="inferred from homology"/>
<evidence type="ECO:0000313" key="3">
    <source>
        <dbReference type="Proteomes" id="UP000592780"/>
    </source>
</evidence>
<sequence>MKKRKCKKQSKLFGSDEKPGASPGFFVFGGGLFIDPESRVPVTKCRGRSAARAAGRQGQVIRYRDRNPTPPEPGVSVNVTLVLTTVPDVAVAQKLAADALAARLCACVTQLGSVHSSYHWQGAIETAQEIQLLFKTSAARALELEQYIQAHHPYDTPEILSWQATASAAYGQWITAETQRPLHV</sequence>
<dbReference type="InterPro" id="IPR011322">
    <property type="entry name" value="N-reg_PII-like_a/b"/>
</dbReference>
<comment type="similarity">
    <text evidence="1">Belongs to the CutA family.</text>
</comment>
<dbReference type="InterPro" id="IPR004323">
    <property type="entry name" value="Ion_tolerance_CutA"/>
</dbReference>
<dbReference type="Pfam" id="PF03091">
    <property type="entry name" value="CutA1"/>
    <property type="match status" value="1"/>
</dbReference>
<dbReference type="Proteomes" id="UP000592780">
    <property type="component" value="Unassembled WGS sequence"/>
</dbReference>
<keyword evidence="3" id="KW-1185">Reference proteome</keyword>
<organism evidence="2 3">
    <name type="scientific">Paraburkholderia atlantica</name>
    <dbReference type="NCBI Taxonomy" id="2654982"/>
    <lineage>
        <taxon>Bacteria</taxon>
        <taxon>Pseudomonadati</taxon>
        <taxon>Pseudomonadota</taxon>
        <taxon>Betaproteobacteria</taxon>
        <taxon>Burkholderiales</taxon>
        <taxon>Burkholderiaceae</taxon>
        <taxon>Paraburkholderia</taxon>
    </lineage>
</organism>
<accession>A0A7W8QFA1</accession>
<comment type="caution">
    <text evidence="2">The sequence shown here is derived from an EMBL/GenBank/DDBJ whole genome shotgun (WGS) entry which is preliminary data.</text>
</comment>
<name>A0A7W8QFA1_PARAM</name>
<dbReference type="Gene3D" id="3.30.70.120">
    <property type="match status" value="1"/>
</dbReference>
<evidence type="ECO:0000313" key="2">
    <source>
        <dbReference type="EMBL" id="MBB5428580.1"/>
    </source>
</evidence>
<dbReference type="EMBL" id="JACHDD010000014">
    <property type="protein sequence ID" value="MBB5428580.1"/>
    <property type="molecule type" value="Genomic_DNA"/>
</dbReference>
<dbReference type="AlphaFoldDB" id="A0A7W8QFA1"/>
<protein>
    <submittedName>
        <fullName evidence="2">Uncharacterized protein involved in tolerance to divalent cations</fullName>
    </submittedName>
</protein>
<gene>
    <name evidence="2" type="ORF">HDG40_006774</name>
</gene>
<reference evidence="2 3" key="1">
    <citation type="submission" date="2020-08" db="EMBL/GenBank/DDBJ databases">
        <title>Genomic Encyclopedia of Type Strains, Phase IV (KMG-V): Genome sequencing to study the core and pangenomes of soil and plant-associated prokaryotes.</title>
        <authorList>
            <person name="Whitman W."/>
        </authorList>
    </citation>
    <scope>NUCLEOTIDE SEQUENCE [LARGE SCALE GENOMIC DNA]</scope>
    <source>
        <strain evidence="2 3">JPY158</strain>
    </source>
</reference>
<evidence type="ECO:0000256" key="1">
    <source>
        <dbReference type="ARBA" id="ARBA00010169"/>
    </source>
</evidence>
<dbReference type="PANTHER" id="PTHR23419">
    <property type="entry name" value="DIVALENT CATION TOLERANCE CUTA-RELATED"/>
    <property type="match status" value="1"/>
</dbReference>